<dbReference type="InterPro" id="IPR017439">
    <property type="entry name" value="Amidohydrolase"/>
</dbReference>
<proteinExistence type="predicted"/>
<dbReference type="Pfam" id="PF01546">
    <property type="entry name" value="Peptidase_M20"/>
    <property type="match status" value="1"/>
</dbReference>
<name>A0A382NBJ6_9ZZZZ</name>
<dbReference type="CDD" id="cd05666">
    <property type="entry name" value="M20_Acy1-like"/>
    <property type="match status" value="1"/>
</dbReference>
<dbReference type="SUPFAM" id="SSF53187">
    <property type="entry name" value="Zn-dependent exopeptidases"/>
    <property type="match status" value="1"/>
</dbReference>
<dbReference type="Gene3D" id="3.40.630.10">
    <property type="entry name" value="Zn peptidases"/>
    <property type="match status" value="1"/>
</dbReference>
<evidence type="ECO:0000256" key="1">
    <source>
        <dbReference type="ARBA" id="ARBA00022801"/>
    </source>
</evidence>
<dbReference type="PANTHER" id="PTHR11014">
    <property type="entry name" value="PEPTIDASE M20 FAMILY MEMBER"/>
    <property type="match status" value="1"/>
</dbReference>
<accession>A0A382NBJ6</accession>
<dbReference type="Pfam" id="PF07687">
    <property type="entry name" value="M20_dimer"/>
    <property type="match status" value="1"/>
</dbReference>
<gene>
    <name evidence="3" type="ORF">METZ01_LOCUS311280</name>
</gene>
<dbReference type="EMBL" id="UINC01099284">
    <property type="protein sequence ID" value="SVC58426.1"/>
    <property type="molecule type" value="Genomic_DNA"/>
</dbReference>
<dbReference type="AlphaFoldDB" id="A0A382NBJ6"/>
<keyword evidence="1" id="KW-0378">Hydrolase</keyword>
<dbReference type="PIRSF" id="PIRSF005962">
    <property type="entry name" value="Pept_M20D_amidohydro"/>
    <property type="match status" value="1"/>
</dbReference>
<evidence type="ECO:0000259" key="2">
    <source>
        <dbReference type="Pfam" id="PF07687"/>
    </source>
</evidence>
<dbReference type="InterPro" id="IPR002933">
    <property type="entry name" value="Peptidase_M20"/>
</dbReference>
<dbReference type="NCBIfam" id="TIGR01891">
    <property type="entry name" value="amidohydrolases"/>
    <property type="match status" value="1"/>
</dbReference>
<sequence>GTIRNGEGPSIGLRADLDALPISELNEFEYKSVNEGRMHACGHDGHTTMLLGASKYLSETKQFKGTVHCIFQPAEEGGGGGDVMVKEGLFEQFPVNAVYGMHNMPGAPVGTISGWAGPILASADSFELVVQGKGGHAAMPDHAIDPVVIGAQIVNSFQIIASRQTAPLDSVVVSTTRFNAGEAFNVIPDSVTIGGSVRTFKSEIREATERSLQKIAEGICMANGATCSFKYHKGYPATVNHSEQARLAMQAAGRVVGEENLIHEPSPLMASEDFSYMLLAKPGCFVFIGNGTGEKGGCMVHNPHYDFNDEILPIGASYWASLVEQELAI</sequence>
<organism evidence="3">
    <name type="scientific">marine metagenome</name>
    <dbReference type="NCBI Taxonomy" id="408172"/>
    <lineage>
        <taxon>unclassified sequences</taxon>
        <taxon>metagenomes</taxon>
        <taxon>ecological metagenomes</taxon>
    </lineage>
</organism>
<dbReference type="Gene3D" id="3.30.70.360">
    <property type="match status" value="1"/>
</dbReference>
<dbReference type="InterPro" id="IPR036264">
    <property type="entry name" value="Bact_exopeptidase_dim_dom"/>
</dbReference>
<reference evidence="3" key="1">
    <citation type="submission" date="2018-05" db="EMBL/GenBank/DDBJ databases">
        <authorList>
            <person name="Lanie J.A."/>
            <person name="Ng W.-L."/>
            <person name="Kazmierczak K.M."/>
            <person name="Andrzejewski T.M."/>
            <person name="Davidsen T.M."/>
            <person name="Wayne K.J."/>
            <person name="Tettelin H."/>
            <person name="Glass J.I."/>
            <person name="Rusch D."/>
            <person name="Podicherti R."/>
            <person name="Tsui H.-C.T."/>
            <person name="Winkler M.E."/>
        </authorList>
    </citation>
    <scope>NUCLEOTIDE SEQUENCE</scope>
</reference>
<dbReference type="InterPro" id="IPR011650">
    <property type="entry name" value="Peptidase_M20_dimer"/>
</dbReference>
<dbReference type="SUPFAM" id="SSF55031">
    <property type="entry name" value="Bacterial exopeptidase dimerisation domain"/>
    <property type="match status" value="1"/>
</dbReference>
<dbReference type="PANTHER" id="PTHR11014:SF63">
    <property type="entry name" value="METALLOPEPTIDASE, PUTATIVE (AFU_ORTHOLOGUE AFUA_6G09600)-RELATED"/>
    <property type="match status" value="1"/>
</dbReference>
<feature type="domain" description="Peptidase M20 dimerisation" evidence="2">
    <location>
        <begin position="124"/>
        <end position="217"/>
    </location>
</feature>
<dbReference type="GO" id="GO:0016787">
    <property type="term" value="F:hydrolase activity"/>
    <property type="evidence" value="ECO:0007669"/>
    <property type="project" value="UniProtKB-KW"/>
</dbReference>
<protein>
    <recommendedName>
        <fullName evidence="2">Peptidase M20 dimerisation domain-containing protein</fullName>
    </recommendedName>
</protein>
<dbReference type="FunFam" id="3.30.70.360:FF:000001">
    <property type="entry name" value="N-acetyldiaminopimelate deacetylase"/>
    <property type="match status" value="1"/>
</dbReference>
<feature type="non-terminal residue" evidence="3">
    <location>
        <position position="1"/>
    </location>
</feature>
<evidence type="ECO:0000313" key="3">
    <source>
        <dbReference type="EMBL" id="SVC58426.1"/>
    </source>
</evidence>